<gene>
    <name evidence="2" type="ORF">GCM10022252_55960</name>
</gene>
<sequence>MSNDTRTAPTLAALAREREEGPDDPSDRFRPVGGERGLPLSTGCPDPSWVQPPARKECPASTDCRSCAWLYGRGDTPSRAQETAMSKGGRPASPVLDWAANYRAQRRCQPCH</sequence>
<reference evidence="3" key="1">
    <citation type="journal article" date="2019" name="Int. J. Syst. Evol. Microbiol.">
        <title>The Global Catalogue of Microorganisms (GCM) 10K type strain sequencing project: providing services to taxonomists for standard genome sequencing and annotation.</title>
        <authorList>
            <consortium name="The Broad Institute Genomics Platform"/>
            <consortium name="The Broad Institute Genome Sequencing Center for Infectious Disease"/>
            <person name="Wu L."/>
            <person name="Ma J."/>
        </authorList>
    </citation>
    <scope>NUCLEOTIDE SEQUENCE [LARGE SCALE GENOMIC DNA]</scope>
    <source>
        <strain evidence="3">JCM 17388</strain>
    </source>
</reference>
<dbReference type="EMBL" id="BAABAQ010000011">
    <property type="protein sequence ID" value="GAA4201368.1"/>
    <property type="molecule type" value="Genomic_DNA"/>
</dbReference>
<evidence type="ECO:0000313" key="3">
    <source>
        <dbReference type="Proteomes" id="UP001501251"/>
    </source>
</evidence>
<evidence type="ECO:0000313" key="2">
    <source>
        <dbReference type="EMBL" id="GAA4201368.1"/>
    </source>
</evidence>
<dbReference type="Proteomes" id="UP001501251">
    <property type="component" value="Unassembled WGS sequence"/>
</dbReference>
<organism evidence="2 3">
    <name type="scientific">Streptosporangium oxazolinicum</name>
    <dbReference type="NCBI Taxonomy" id="909287"/>
    <lineage>
        <taxon>Bacteria</taxon>
        <taxon>Bacillati</taxon>
        <taxon>Actinomycetota</taxon>
        <taxon>Actinomycetes</taxon>
        <taxon>Streptosporangiales</taxon>
        <taxon>Streptosporangiaceae</taxon>
        <taxon>Streptosporangium</taxon>
    </lineage>
</organism>
<feature type="region of interest" description="Disordered" evidence="1">
    <location>
        <begin position="1"/>
        <end position="53"/>
    </location>
</feature>
<proteinExistence type="predicted"/>
<name>A0ABP8B9Q5_9ACTN</name>
<comment type="caution">
    <text evidence="2">The sequence shown here is derived from an EMBL/GenBank/DDBJ whole genome shotgun (WGS) entry which is preliminary data.</text>
</comment>
<keyword evidence="3" id="KW-1185">Reference proteome</keyword>
<protein>
    <recommendedName>
        <fullName evidence="4">4Fe-4S Wbl-type domain-containing protein</fullName>
    </recommendedName>
</protein>
<accession>A0ABP8B9Q5</accession>
<evidence type="ECO:0000256" key="1">
    <source>
        <dbReference type="SAM" id="MobiDB-lite"/>
    </source>
</evidence>
<feature type="compositionally biased region" description="Low complexity" evidence="1">
    <location>
        <begin position="1"/>
        <end position="14"/>
    </location>
</feature>
<feature type="compositionally biased region" description="Basic and acidic residues" evidence="1">
    <location>
        <begin position="15"/>
        <end position="30"/>
    </location>
</feature>
<evidence type="ECO:0008006" key="4">
    <source>
        <dbReference type="Google" id="ProtNLM"/>
    </source>
</evidence>